<keyword evidence="6" id="KW-1185">Reference proteome</keyword>
<evidence type="ECO:0000256" key="3">
    <source>
        <dbReference type="SAM" id="Phobius"/>
    </source>
</evidence>
<dbReference type="InterPro" id="IPR020846">
    <property type="entry name" value="MFS_dom"/>
</dbReference>
<dbReference type="Gene3D" id="1.20.1250.20">
    <property type="entry name" value="MFS general substrate transporter like domains"/>
    <property type="match status" value="2"/>
</dbReference>
<dbReference type="InterPro" id="IPR036259">
    <property type="entry name" value="MFS_trans_sf"/>
</dbReference>
<dbReference type="AlphaFoldDB" id="A0A4Z0Z0N1"/>
<protein>
    <recommendedName>
        <fullName evidence="4">Major facilitator superfamily (MFS) profile domain-containing protein</fullName>
    </recommendedName>
</protein>
<keyword evidence="3" id="KW-0472">Membrane</keyword>
<feature type="transmembrane region" description="Helical" evidence="3">
    <location>
        <begin position="214"/>
        <end position="234"/>
    </location>
</feature>
<dbReference type="Pfam" id="PF07690">
    <property type="entry name" value="MFS_1"/>
    <property type="match status" value="1"/>
</dbReference>
<dbReference type="SUPFAM" id="SSF103473">
    <property type="entry name" value="MFS general substrate transporter"/>
    <property type="match status" value="1"/>
</dbReference>
<evidence type="ECO:0000259" key="4">
    <source>
        <dbReference type="PROSITE" id="PS50850"/>
    </source>
</evidence>
<accession>A0A4Z0Z0N1</accession>
<feature type="transmembrane region" description="Helical" evidence="3">
    <location>
        <begin position="54"/>
        <end position="71"/>
    </location>
</feature>
<comment type="caution">
    <text evidence="5">The sequence shown here is derived from an EMBL/GenBank/DDBJ whole genome shotgun (WGS) entry which is preliminary data.</text>
</comment>
<proteinExistence type="inferred from homology"/>
<keyword evidence="3" id="KW-1133">Transmembrane helix</keyword>
<dbReference type="InterPro" id="IPR050327">
    <property type="entry name" value="Proton-linked_MCT"/>
</dbReference>
<comment type="subcellular location">
    <subcellularLocation>
        <location evidence="1">Membrane</location>
        <topology evidence="1">Multi-pass membrane protein</topology>
    </subcellularLocation>
</comment>
<gene>
    <name evidence="5" type="ORF">E0Z10_g3834</name>
</gene>
<evidence type="ECO:0000256" key="2">
    <source>
        <dbReference type="ARBA" id="ARBA00006727"/>
    </source>
</evidence>
<name>A0A4Z0Z0N1_9PEZI</name>
<dbReference type="GO" id="GO:0016020">
    <property type="term" value="C:membrane"/>
    <property type="evidence" value="ECO:0007669"/>
    <property type="project" value="UniProtKB-SubCell"/>
</dbReference>
<feature type="transmembrane region" description="Helical" evidence="3">
    <location>
        <begin position="150"/>
        <end position="170"/>
    </location>
</feature>
<dbReference type="GO" id="GO:0022857">
    <property type="term" value="F:transmembrane transporter activity"/>
    <property type="evidence" value="ECO:0007669"/>
    <property type="project" value="InterPro"/>
</dbReference>
<keyword evidence="3" id="KW-0812">Transmembrane</keyword>
<evidence type="ECO:0000313" key="6">
    <source>
        <dbReference type="Proteomes" id="UP000297716"/>
    </source>
</evidence>
<dbReference type="PROSITE" id="PS50850">
    <property type="entry name" value="MFS"/>
    <property type="match status" value="1"/>
</dbReference>
<organism evidence="5 6">
    <name type="scientific">Xylaria hypoxylon</name>
    <dbReference type="NCBI Taxonomy" id="37992"/>
    <lineage>
        <taxon>Eukaryota</taxon>
        <taxon>Fungi</taxon>
        <taxon>Dikarya</taxon>
        <taxon>Ascomycota</taxon>
        <taxon>Pezizomycotina</taxon>
        <taxon>Sordariomycetes</taxon>
        <taxon>Xylariomycetidae</taxon>
        <taxon>Xylariales</taxon>
        <taxon>Xylariaceae</taxon>
        <taxon>Xylaria</taxon>
    </lineage>
</organism>
<feature type="transmembrane region" description="Helical" evidence="3">
    <location>
        <begin position="254"/>
        <end position="277"/>
    </location>
</feature>
<reference evidence="5 6" key="1">
    <citation type="submission" date="2019-03" db="EMBL/GenBank/DDBJ databases">
        <title>Draft genome sequence of Xylaria hypoxylon DSM 108379, a ubiquitous saprotrophic-parasitic fungi on hardwood.</title>
        <authorList>
            <person name="Buettner E."/>
            <person name="Leonhardt S."/>
            <person name="Gebauer A.M."/>
            <person name="Liers C."/>
            <person name="Hofrichter M."/>
            <person name="Kellner H."/>
        </authorList>
    </citation>
    <scope>NUCLEOTIDE SEQUENCE [LARGE SCALE GENOMIC DNA]</scope>
    <source>
        <strain evidence="5 6">DSM 108379</strain>
    </source>
</reference>
<feature type="transmembrane region" description="Helical" evidence="3">
    <location>
        <begin position="283"/>
        <end position="304"/>
    </location>
</feature>
<dbReference type="Proteomes" id="UP000297716">
    <property type="component" value="Unassembled WGS sequence"/>
</dbReference>
<comment type="similarity">
    <text evidence="2">Belongs to the major facilitator superfamily. Monocarboxylate porter (TC 2.A.1.13) family.</text>
</comment>
<feature type="transmembrane region" description="Helical" evidence="3">
    <location>
        <begin position="91"/>
        <end position="112"/>
    </location>
</feature>
<dbReference type="PANTHER" id="PTHR11360">
    <property type="entry name" value="MONOCARBOXYLATE TRANSPORTER"/>
    <property type="match status" value="1"/>
</dbReference>
<feature type="transmembrane region" description="Helical" evidence="3">
    <location>
        <begin position="316"/>
        <end position="337"/>
    </location>
</feature>
<sequence>MATATSTTTAIELGDRLQTIVHREPVEAPKSDDESVDAVLEASRLADSDVPDGGYGWVVVASCAILSWWTIGTSYSWGIIQGALVEEGLSTPAVLSFVGALGPTLLAAVAILNSRIMRVIGVKFCGMLGIFLIGLAEILAGFAVKSIPGLFVTQGVLLGLGFGLTFIVTSSTPAQYFSKKRGLANGIVFAGGGFGGAIISLALDPLIRSAGPAWAFRTLGLSTLVTGLPAAWFLKERTNVRRGGFVEWSLFKDLSFVFIFIAGAIGTFPLLVPPFFIPLFAKAIGLSSTTGAGLLAGFNFASALGRIISGILCDKIGSLNALFLALSLAAISMLAVWPVSTTLAPLAIFSVVNGMANGGFFSTMPTVVGNCFGSARVTVAMGMIVTSWSGGYLLGAPIAGYLLDAYGGQDAGFQAYRPAMFYAGSLALGAAGFVELVRFRSNRNFFCEGLNAIVIQRVDVEF</sequence>
<feature type="domain" description="Major facilitator superfamily (MFS) profile" evidence="4">
    <location>
        <begin position="255"/>
        <end position="462"/>
    </location>
</feature>
<dbReference type="OrthoDB" id="6499973at2759"/>
<feature type="transmembrane region" description="Helical" evidence="3">
    <location>
        <begin position="182"/>
        <end position="202"/>
    </location>
</feature>
<evidence type="ECO:0000313" key="5">
    <source>
        <dbReference type="EMBL" id="TGJ84925.1"/>
    </source>
</evidence>
<dbReference type="EMBL" id="SKBN01000056">
    <property type="protein sequence ID" value="TGJ84925.1"/>
    <property type="molecule type" value="Genomic_DNA"/>
</dbReference>
<feature type="transmembrane region" description="Helical" evidence="3">
    <location>
        <begin position="343"/>
        <end position="365"/>
    </location>
</feature>
<dbReference type="InterPro" id="IPR011701">
    <property type="entry name" value="MFS"/>
</dbReference>
<dbReference type="PANTHER" id="PTHR11360:SF305">
    <property type="entry name" value="MAJOR FACILITATOR SUPERFAMILY (MFS) PROFILE DOMAIN-CONTAINING PROTEIN"/>
    <property type="match status" value="1"/>
</dbReference>
<feature type="transmembrane region" description="Helical" evidence="3">
    <location>
        <begin position="419"/>
        <end position="437"/>
    </location>
</feature>
<feature type="transmembrane region" description="Helical" evidence="3">
    <location>
        <begin position="377"/>
        <end position="399"/>
    </location>
</feature>
<evidence type="ECO:0000256" key="1">
    <source>
        <dbReference type="ARBA" id="ARBA00004141"/>
    </source>
</evidence>
<feature type="transmembrane region" description="Helical" evidence="3">
    <location>
        <begin position="124"/>
        <end position="144"/>
    </location>
</feature>